<protein>
    <submittedName>
        <fullName evidence="2">Uncharacterized protein</fullName>
    </submittedName>
</protein>
<keyword evidence="3" id="KW-1185">Reference proteome</keyword>
<sequence>MPRVSNTFITSYKVSDLNADDRTSATNSDEDRFDFSGVSPDEDAEGGEWIPIETMHPPIWKPGQAGGHSSSGEPQSFVTDEDIPNSFDDFGFF</sequence>
<name>A0ABY8F429_9HYPH</name>
<feature type="region of interest" description="Disordered" evidence="1">
    <location>
        <begin position="20"/>
        <end position="93"/>
    </location>
</feature>
<accession>A0ABY8F429</accession>
<gene>
    <name evidence="2" type="ORF">K1718_25945</name>
</gene>
<dbReference type="Proteomes" id="UP001209803">
    <property type="component" value="Chromosome"/>
</dbReference>
<dbReference type="RefSeq" id="WP_265680318.1">
    <property type="nucleotide sequence ID" value="NZ_CP120863.1"/>
</dbReference>
<reference evidence="2 3" key="1">
    <citation type="submission" date="2023-03" db="EMBL/GenBank/DDBJ databases">
        <title>Roseibium porphyridii sp. nov. and Roseibium rhodosorbium sp. nov. isolated from marine algae, Porphyridium cruentum and Rhodosorus marinus, respectively.</title>
        <authorList>
            <person name="Lee M.W."/>
            <person name="Choi B.J."/>
            <person name="Lee J.K."/>
            <person name="Choi D.G."/>
            <person name="Baek J.H."/>
            <person name="Bayburt H."/>
            <person name="Kim J.M."/>
            <person name="Han D.M."/>
            <person name="Kim K.H."/>
            <person name="Jeon C.O."/>
        </authorList>
    </citation>
    <scope>NUCLEOTIDE SEQUENCE [LARGE SCALE GENOMIC DNA]</scope>
    <source>
        <strain evidence="2 3">KMA01</strain>
    </source>
</reference>
<feature type="compositionally biased region" description="Polar residues" evidence="1">
    <location>
        <begin position="67"/>
        <end position="78"/>
    </location>
</feature>
<proteinExistence type="predicted"/>
<evidence type="ECO:0000256" key="1">
    <source>
        <dbReference type="SAM" id="MobiDB-lite"/>
    </source>
</evidence>
<dbReference type="EMBL" id="CP120863">
    <property type="protein sequence ID" value="WFE89554.1"/>
    <property type="molecule type" value="Genomic_DNA"/>
</dbReference>
<evidence type="ECO:0000313" key="3">
    <source>
        <dbReference type="Proteomes" id="UP001209803"/>
    </source>
</evidence>
<organism evidence="2 3">
    <name type="scientific">Roseibium porphyridii</name>
    <dbReference type="NCBI Taxonomy" id="2866279"/>
    <lineage>
        <taxon>Bacteria</taxon>
        <taxon>Pseudomonadati</taxon>
        <taxon>Pseudomonadota</taxon>
        <taxon>Alphaproteobacteria</taxon>
        <taxon>Hyphomicrobiales</taxon>
        <taxon>Stappiaceae</taxon>
        <taxon>Roseibium</taxon>
    </lineage>
</organism>
<feature type="compositionally biased region" description="Basic and acidic residues" evidence="1">
    <location>
        <begin position="20"/>
        <end position="34"/>
    </location>
</feature>
<evidence type="ECO:0000313" key="2">
    <source>
        <dbReference type="EMBL" id="WFE89554.1"/>
    </source>
</evidence>